<dbReference type="GO" id="GO:0006351">
    <property type="term" value="P:DNA-templated transcription"/>
    <property type="evidence" value="ECO:0007669"/>
    <property type="project" value="TreeGrafter"/>
</dbReference>
<dbReference type="Gene3D" id="1.10.10.10">
    <property type="entry name" value="Winged helix-like DNA-binding domain superfamily/Winged helix DNA-binding domain"/>
    <property type="match status" value="1"/>
</dbReference>
<dbReference type="Proteomes" id="UP000286976">
    <property type="component" value="Unassembled WGS sequence"/>
</dbReference>
<comment type="caution">
    <text evidence="6">The sequence shown here is derived from an EMBL/GenBank/DDBJ whole genome shotgun (WGS) entry which is preliminary data.</text>
</comment>
<dbReference type="EMBL" id="PIPQ01000001">
    <property type="protein sequence ID" value="RUO44105.1"/>
    <property type="molecule type" value="Genomic_DNA"/>
</dbReference>
<organism evidence="6 7">
    <name type="scientific">Aliidiomarina taiwanensis</name>
    <dbReference type="NCBI Taxonomy" id="946228"/>
    <lineage>
        <taxon>Bacteria</taxon>
        <taxon>Pseudomonadati</taxon>
        <taxon>Pseudomonadota</taxon>
        <taxon>Gammaproteobacteria</taxon>
        <taxon>Alteromonadales</taxon>
        <taxon>Idiomarinaceae</taxon>
        <taxon>Aliidiomarina</taxon>
    </lineage>
</organism>
<dbReference type="RefSeq" id="WP_126756502.1">
    <property type="nucleotide sequence ID" value="NZ_PIPQ01000001.1"/>
</dbReference>
<keyword evidence="3" id="KW-0238">DNA-binding</keyword>
<keyword evidence="4" id="KW-0804">Transcription</keyword>
<evidence type="ECO:0000256" key="3">
    <source>
        <dbReference type="ARBA" id="ARBA00023125"/>
    </source>
</evidence>
<evidence type="ECO:0000313" key="7">
    <source>
        <dbReference type="Proteomes" id="UP000286976"/>
    </source>
</evidence>
<sequence length="294" mass="33240">MNKSEFPSLNALRVFESVARLQSFKQAAAELGVTQSAVSRQLTTLEKQLGVKLIQRDNRVHALTAAGQALAPELHRVFRQLERIVTYTINEGEQARREISIGISHEIYSQWLAPKLEEFQQLYPHLDLRFVQVQEYMDRSNEESLNGLLLRNEVDALIVLGQSKQKQLVCQTLLTLPTAAYIANDESVKQSQELIRVAHQPLPSNIKKQTALPIERQAHAQSSLMAATLAAAQQAVVILPLLYKAITQSTPLHQHASLDVKLPLSIITRKDDERELGMVALKQWLEYRAERFKP</sequence>
<dbReference type="Pfam" id="PF03466">
    <property type="entry name" value="LysR_substrate"/>
    <property type="match status" value="1"/>
</dbReference>
<dbReference type="SUPFAM" id="SSF53850">
    <property type="entry name" value="Periplasmic binding protein-like II"/>
    <property type="match status" value="1"/>
</dbReference>
<accession>A0A432X9K3</accession>
<evidence type="ECO:0000256" key="1">
    <source>
        <dbReference type="ARBA" id="ARBA00009437"/>
    </source>
</evidence>
<dbReference type="PANTHER" id="PTHR30537">
    <property type="entry name" value="HTH-TYPE TRANSCRIPTIONAL REGULATOR"/>
    <property type="match status" value="1"/>
</dbReference>
<keyword evidence="7" id="KW-1185">Reference proteome</keyword>
<name>A0A432X9K3_9GAMM</name>
<evidence type="ECO:0000259" key="5">
    <source>
        <dbReference type="PROSITE" id="PS50931"/>
    </source>
</evidence>
<proteinExistence type="inferred from homology"/>
<dbReference type="OrthoDB" id="6787458at2"/>
<comment type="similarity">
    <text evidence="1">Belongs to the LysR transcriptional regulatory family.</text>
</comment>
<dbReference type="PANTHER" id="PTHR30537:SF5">
    <property type="entry name" value="HTH-TYPE TRANSCRIPTIONAL ACTIVATOR TTDR-RELATED"/>
    <property type="match status" value="1"/>
</dbReference>
<dbReference type="Pfam" id="PF00126">
    <property type="entry name" value="HTH_1"/>
    <property type="match status" value="1"/>
</dbReference>
<gene>
    <name evidence="6" type="ORF">CWE15_02740</name>
</gene>
<dbReference type="GO" id="GO:0003700">
    <property type="term" value="F:DNA-binding transcription factor activity"/>
    <property type="evidence" value="ECO:0007669"/>
    <property type="project" value="InterPro"/>
</dbReference>
<dbReference type="InterPro" id="IPR036390">
    <property type="entry name" value="WH_DNA-bd_sf"/>
</dbReference>
<dbReference type="PROSITE" id="PS50931">
    <property type="entry name" value="HTH_LYSR"/>
    <property type="match status" value="1"/>
</dbReference>
<evidence type="ECO:0000256" key="2">
    <source>
        <dbReference type="ARBA" id="ARBA00023015"/>
    </source>
</evidence>
<keyword evidence="2" id="KW-0805">Transcription regulation</keyword>
<dbReference type="GO" id="GO:0043565">
    <property type="term" value="F:sequence-specific DNA binding"/>
    <property type="evidence" value="ECO:0007669"/>
    <property type="project" value="TreeGrafter"/>
</dbReference>
<dbReference type="PRINTS" id="PR00039">
    <property type="entry name" value="HTHLYSR"/>
</dbReference>
<dbReference type="AlphaFoldDB" id="A0A432X9K3"/>
<protein>
    <recommendedName>
        <fullName evidence="5">HTH lysR-type domain-containing protein</fullName>
    </recommendedName>
</protein>
<dbReference type="InterPro" id="IPR036388">
    <property type="entry name" value="WH-like_DNA-bd_sf"/>
</dbReference>
<evidence type="ECO:0000313" key="6">
    <source>
        <dbReference type="EMBL" id="RUO44105.1"/>
    </source>
</evidence>
<dbReference type="InterPro" id="IPR058163">
    <property type="entry name" value="LysR-type_TF_proteobact-type"/>
</dbReference>
<reference evidence="6 7" key="1">
    <citation type="journal article" date="2011" name="Front. Microbiol.">
        <title>Genomic signatures of strain selection and enhancement in Bacillus atrophaeus var. globigii, a historical biowarfare simulant.</title>
        <authorList>
            <person name="Gibbons H.S."/>
            <person name="Broomall S.M."/>
            <person name="McNew L.A."/>
            <person name="Daligault H."/>
            <person name="Chapman C."/>
            <person name="Bruce D."/>
            <person name="Karavis M."/>
            <person name="Krepps M."/>
            <person name="McGregor P.A."/>
            <person name="Hong C."/>
            <person name="Park K.H."/>
            <person name="Akmal A."/>
            <person name="Feldman A."/>
            <person name="Lin J.S."/>
            <person name="Chang W.E."/>
            <person name="Higgs B.W."/>
            <person name="Demirev P."/>
            <person name="Lindquist J."/>
            <person name="Liem A."/>
            <person name="Fochler E."/>
            <person name="Read T.D."/>
            <person name="Tapia R."/>
            <person name="Johnson S."/>
            <person name="Bishop-Lilly K.A."/>
            <person name="Detter C."/>
            <person name="Han C."/>
            <person name="Sozhamannan S."/>
            <person name="Rosenzweig C.N."/>
            <person name="Skowronski E.W."/>
        </authorList>
    </citation>
    <scope>NUCLEOTIDE SEQUENCE [LARGE SCALE GENOMIC DNA]</scope>
    <source>
        <strain evidence="6 7">AIT1</strain>
    </source>
</reference>
<dbReference type="InterPro" id="IPR000847">
    <property type="entry name" value="LysR_HTH_N"/>
</dbReference>
<dbReference type="Gene3D" id="3.40.190.10">
    <property type="entry name" value="Periplasmic binding protein-like II"/>
    <property type="match status" value="1"/>
</dbReference>
<dbReference type="InterPro" id="IPR005119">
    <property type="entry name" value="LysR_subst-bd"/>
</dbReference>
<evidence type="ECO:0000256" key="4">
    <source>
        <dbReference type="ARBA" id="ARBA00023163"/>
    </source>
</evidence>
<feature type="domain" description="HTH lysR-type" evidence="5">
    <location>
        <begin position="7"/>
        <end position="64"/>
    </location>
</feature>
<dbReference type="SUPFAM" id="SSF46785">
    <property type="entry name" value="Winged helix' DNA-binding domain"/>
    <property type="match status" value="1"/>
</dbReference>
<dbReference type="FunFam" id="1.10.10.10:FF:000001">
    <property type="entry name" value="LysR family transcriptional regulator"/>
    <property type="match status" value="1"/>
</dbReference>